<dbReference type="OrthoDB" id="9795626at2"/>
<dbReference type="InterPro" id="IPR027417">
    <property type="entry name" value="P-loop_NTPase"/>
</dbReference>
<feature type="coiled-coil region" evidence="4">
    <location>
        <begin position="444"/>
        <end position="478"/>
    </location>
</feature>
<evidence type="ECO:0000259" key="5">
    <source>
        <dbReference type="Pfam" id="PF13476"/>
    </source>
</evidence>
<dbReference type="EMBL" id="CP031264">
    <property type="protein sequence ID" value="AXI78537.1"/>
    <property type="molecule type" value="Genomic_DNA"/>
</dbReference>
<reference evidence="7" key="1">
    <citation type="submission" date="2018-07" db="EMBL/GenBank/DDBJ databases">
        <title>Streptacidiphilus bronchialis DSM 106435 chromosome.</title>
        <authorList>
            <person name="Batra D."/>
            <person name="Gulvik C.A."/>
        </authorList>
    </citation>
    <scope>NUCLEOTIDE SEQUENCE [LARGE SCALE GENOMIC DNA]</scope>
    <source>
        <strain evidence="7">DSM 106435</strain>
    </source>
</reference>
<dbReference type="AlphaFoldDB" id="A0A345SXT2"/>
<gene>
    <name evidence="6" type="primary">dndD</name>
    <name evidence="6" type="ORF">C7M71_014960</name>
</gene>
<dbReference type="GO" id="GO:0006302">
    <property type="term" value="P:double-strand break repair"/>
    <property type="evidence" value="ECO:0007669"/>
    <property type="project" value="InterPro"/>
</dbReference>
<dbReference type="KEGG" id="stri:C7M71_014960"/>
<comment type="similarity">
    <text evidence="1">Belongs to the SMC family. SbcC subfamily.</text>
</comment>
<evidence type="ECO:0000256" key="4">
    <source>
        <dbReference type="SAM" id="Coils"/>
    </source>
</evidence>
<dbReference type="NCBIfam" id="TIGR03185">
    <property type="entry name" value="DNA_S_dndD"/>
    <property type="match status" value="1"/>
</dbReference>
<name>A0A345SXT2_9ACTN</name>
<sequence>MHLHKLTLHDFGAYQGRQHLDLRVKPKRPIVLIGGLNGCGKTTLLDAIQLVLYGPRARCSGRGNRSYDTYLRESINRSADPARGAELRLEFSITVEGRLRTYEVARTWAVSGKNARENLAVTVDGGYDATISENWAEHVEEILPLEVASLFFFDGEKVEQLADPERAADVIEAAVQSLLGVRAVEQLRTDLLALQRRQRLSQEDQGVLDQIQDLKARSQVAAQEMSDRSQDLAQVTSLHDSAKASLEKIERDFERAGGRLFEERLGLEATKKDTVDRLAGTQKALRGLAEGALPLLLVRDQLTTLSEQSVREHQAHEARQVVGTLESRDAWLIDQLPDSVPGAVRTALKKKLTADRKKRASAAELTVDLDLPRSLAQKLSALDEVLRADETRACELLAAAQKTVHELEQADRQLAAVPDEQQIKALIDARQKAAENVIVARAAVEHATELVEEARGRHERLEADLQRARDKRARTFIREEELQRVVTYAEKARATLEKFGSALLRKHISSLEVAVLRSFQTLMRKSGLVKDLRIDTDKFTLALTNRDEEPIDPARLSAGERQLLAISLLWGLAKVAGNRLPTVIDTPLGRLDSRHREHLVDRYFPNAGRQVLLLSTDEEIDEHLLRRLKPSIAHSYVLVHDDTTFTTRVAEGYWWTEGALHAV</sequence>
<dbReference type="InterPro" id="IPR038729">
    <property type="entry name" value="Rad50/SbcC_AAA"/>
</dbReference>
<comment type="subunit">
    <text evidence="2">Heterodimer of SbcC and SbcD.</text>
</comment>
<dbReference type="GO" id="GO:0016887">
    <property type="term" value="F:ATP hydrolysis activity"/>
    <property type="evidence" value="ECO:0007669"/>
    <property type="project" value="InterPro"/>
</dbReference>
<evidence type="ECO:0000256" key="2">
    <source>
        <dbReference type="ARBA" id="ARBA00011322"/>
    </source>
</evidence>
<evidence type="ECO:0000313" key="6">
    <source>
        <dbReference type="EMBL" id="AXI78537.1"/>
    </source>
</evidence>
<organism evidence="6 7">
    <name type="scientific">Peterkaempfera bronchialis</name>
    <dbReference type="NCBI Taxonomy" id="2126346"/>
    <lineage>
        <taxon>Bacteria</taxon>
        <taxon>Bacillati</taxon>
        <taxon>Actinomycetota</taxon>
        <taxon>Actinomycetes</taxon>
        <taxon>Kitasatosporales</taxon>
        <taxon>Streptomycetaceae</taxon>
        <taxon>Peterkaempfera</taxon>
    </lineage>
</organism>
<proteinExistence type="inferred from homology"/>
<dbReference type="RefSeq" id="WP_111488678.1">
    <property type="nucleotide sequence ID" value="NZ_CP031264.1"/>
</dbReference>
<dbReference type="Pfam" id="PF13476">
    <property type="entry name" value="AAA_23"/>
    <property type="match status" value="1"/>
</dbReference>
<dbReference type="InterPro" id="IPR017599">
    <property type="entry name" value="DNA_S_DndD"/>
</dbReference>
<dbReference type="Proteomes" id="UP000249340">
    <property type="component" value="Chromosome"/>
</dbReference>
<dbReference type="Gene3D" id="3.40.50.300">
    <property type="entry name" value="P-loop containing nucleotide triphosphate hydrolases"/>
    <property type="match status" value="2"/>
</dbReference>
<keyword evidence="4" id="KW-0175">Coiled coil</keyword>
<dbReference type="PANTHER" id="PTHR32114:SF2">
    <property type="entry name" value="ABC TRANSPORTER ABCH.3"/>
    <property type="match status" value="1"/>
</dbReference>
<evidence type="ECO:0000256" key="1">
    <source>
        <dbReference type="ARBA" id="ARBA00006930"/>
    </source>
</evidence>
<dbReference type="PANTHER" id="PTHR32114">
    <property type="entry name" value="ABC TRANSPORTER ABCH.3"/>
    <property type="match status" value="1"/>
</dbReference>
<feature type="domain" description="Rad50/SbcC-type AAA" evidence="5">
    <location>
        <begin position="5"/>
        <end position="218"/>
    </location>
</feature>
<evidence type="ECO:0000256" key="3">
    <source>
        <dbReference type="ARBA" id="ARBA00013368"/>
    </source>
</evidence>
<protein>
    <recommendedName>
        <fullName evidence="3">Nuclease SbcCD subunit C</fullName>
    </recommendedName>
</protein>
<dbReference type="SUPFAM" id="SSF52540">
    <property type="entry name" value="P-loop containing nucleoside triphosphate hydrolases"/>
    <property type="match status" value="1"/>
</dbReference>
<evidence type="ECO:0000313" key="7">
    <source>
        <dbReference type="Proteomes" id="UP000249340"/>
    </source>
</evidence>
<dbReference type="REBASE" id="265208">
    <property type="entry name" value="M.Ssp106435DndDP"/>
</dbReference>
<keyword evidence="7" id="KW-1185">Reference proteome</keyword>
<accession>A0A345SXT2</accession>